<proteinExistence type="predicted"/>
<feature type="signal peptide" evidence="1">
    <location>
        <begin position="1"/>
        <end position="21"/>
    </location>
</feature>
<evidence type="ECO:0000313" key="3">
    <source>
        <dbReference type="WBParaSite" id="PgR052_g052_t01"/>
    </source>
</evidence>
<name>A0A915BQD3_PARUN</name>
<dbReference type="InterPro" id="IPR045860">
    <property type="entry name" value="Snake_toxin-like_sf"/>
</dbReference>
<evidence type="ECO:0000256" key="1">
    <source>
        <dbReference type="SAM" id="SignalP"/>
    </source>
</evidence>
<protein>
    <submittedName>
        <fullName evidence="3">Activin_recp domain-containing protein</fullName>
    </submittedName>
</protein>
<sequence>MKPAELLLLVIIFTFMYFADSLTCYKGFKFIRGQSFGTETEECESDSAYCYNITAEAAVLINVMKAGCSTYRCMLSRNACRSTTFQGVPVSFCCCNNADLCNLKD</sequence>
<dbReference type="PANTHER" id="PTHR21749">
    <property type="entry name" value="PRION-LIKE- Q/N-RICH -DOMAIN-BEARING PROTEIN PROTEIN 24"/>
    <property type="match status" value="1"/>
</dbReference>
<dbReference type="WBParaSite" id="PgR052_g052_t01">
    <property type="protein sequence ID" value="PgR052_g052_t01"/>
    <property type="gene ID" value="PgR052_g052"/>
</dbReference>
<reference evidence="3" key="1">
    <citation type="submission" date="2022-11" db="UniProtKB">
        <authorList>
            <consortium name="WormBaseParasite"/>
        </authorList>
    </citation>
    <scope>IDENTIFICATION</scope>
</reference>
<dbReference type="Proteomes" id="UP000887569">
    <property type="component" value="Unplaced"/>
</dbReference>
<dbReference type="Gene3D" id="2.10.60.10">
    <property type="entry name" value="CD59"/>
    <property type="match status" value="1"/>
</dbReference>
<dbReference type="SUPFAM" id="SSF57302">
    <property type="entry name" value="Snake toxin-like"/>
    <property type="match status" value="1"/>
</dbReference>
<organism evidence="2 3">
    <name type="scientific">Parascaris univalens</name>
    <name type="common">Nematode worm</name>
    <dbReference type="NCBI Taxonomy" id="6257"/>
    <lineage>
        <taxon>Eukaryota</taxon>
        <taxon>Metazoa</taxon>
        <taxon>Ecdysozoa</taxon>
        <taxon>Nematoda</taxon>
        <taxon>Chromadorea</taxon>
        <taxon>Rhabditida</taxon>
        <taxon>Spirurina</taxon>
        <taxon>Ascaridomorpha</taxon>
        <taxon>Ascaridoidea</taxon>
        <taxon>Ascarididae</taxon>
        <taxon>Parascaris</taxon>
    </lineage>
</organism>
<evidence type="ECO:0000313" key="2">
    <source>
        <dbReference type="Proteomes" id="UP000887569"/>
    </source>
</evidence>
<keyword evidence="1" id="KW-0732">Signal</keyword>
<dbReference type="AlphaFoldDB" id="A0A915BQD3"/>
<keyword evidence="2" id="KW-1185">Reference proteome</keyword>
<accession>A0A915BQD3</accession>
<feature type="chain" id="PRO_5037195209" evidence="1">
    <location>
        <begin position="22"/>
        <end position="105"/>
    </location>
</feature>